<evidence type="ECO:0000313" key="4">
    <source>
        <dbReference type="Proteomes" id="UP001520878"/>
    </source>
</evidence>
<sequence>MRPHICALLLICSAGQAQTSPSCTSLDNLQWLLGNWQTETASGFLTESWQAVSTQTFEGLGTTLTETGTVREQESLRLVTQQDRVFYLAKVSAHPMPIPFRAERCDTQEAVFENPAHDFPQRIHYRSEDGALHVRIETLDGHNTLKWTFKRQP</sequence>
<dbReference type="EMBL" id="JAJEWP010000001">
    <property type="protein sequence ID" value="MCC2614718.1"/>
    <property type="molecule type" value="Genomic_DNA"/>
</dbReference>
<evidence type="ECO:0000313" key="3">
    <source>
        <dbReference type="EMBL" id="MCC2614718.1"/>
    </source>
</evidence>
<gene>
    <name evidence="3" type="ORF">LJ739_00500</name>
</gene>
<comment type="caution">
    <text evidence="3">The sequence shown here is derived from an EMBL/GenBank/DDBJ whole genome shotgun (WGS) entry which is preliminary data.</text>
</comment>
<name>A0ABS8G2R2_9ALTE</name>
<accession>A0ABS8G2R2</accession>
<feature type="chain" id="PRO_5047370331" evidence="1">
    <location>
        <begin position="20"/>
        <end position="153"/>
    </location>
</feature>
<dbReference type="Proteomes" id="UP001520878">
    <property type="component" value="Unassembled WGS sequence"/>
</dbReference>
<dbReference type="InterPro" id="IPR046232">
    <property type="entry name" value="DUF6265"/>
</dbReference>
<evidence type="ECO:0000259" key="2">
    <source>
        <dbReference type="Pfam" id="PF19780"/>
    </source>
</evidence>
<feature type="domain" description="DUF6265" evidence="2">
    <location>
        <begin position="30"/>
        <end position="137"/>
    </location>
</feature>
<reference evidence="3 4" key="1">
    <citation type="submission" date="2021-10" db="EMBL/GenBank/DDBJ databases">
        <title>Draft genome of Aestuariibacter halophilus JC2043.</title>
        <authorList>
            <person name="Emsley S.A."/>
            <person name="Pfannmuller K.M."/>
            <person name="Ushijima B."/>
            <person name="Saw J.H."/>
            <person name="Videau P."/>
        </authorList>
    </citation>
    <scope>NUCLEOTIDE SEQUENCE [LARGE SCALE GENOMIC DNA]</scope>
    <source>
        <strain evidence="3 4">JC2043</strain>
    </source>
</reference>
<protein>
    <submittedName>
        <fullName evidence="3">DUF6265 family protein</fullName>
    </submittedName>
</protein>
<evidence type="ECO:0000256" key="1">
    <source>
        <dbReference type="SAM" id="SignalP"/>
    </source>
</evidence>
<keyword evidence="4" id="KW-1185">Reference proteome</keyword>
<feature type="signal peptide" evidence="1">
    <location>
        <begin position="1"/>
        <end position="19"/>
    </location>
</feature>
<dbReference type="RefSeq" id="WP_229156639.1">
    <property type="nucleotide sequence ID" value="NZ_JAJEWP010000001.1"/>
</dbReference>
<keyword evidence="1" id="KW-0732">Signal</keyword>
<dbReference type="Pfam" id="PF19780">
    <property type="entry name" value="DUF6265"/>
    <property type="match status" value="1"/>
</dbReference>
<organism evidence="3 4">
    <name type="scientific">Fluctibacter halophilus</name>
    <dbReference type="NCBI Taxonomy" id="226011"/>
    <lineage>
        <taxon>Bacteria</taxon>
        <taxon>Pseudomonadati</taxon>
        <taxon>Pseudomonadota</taxon>
        <taxon>Gammaproteobacteria</taxon>
        <taxon>Alteromonadales</taxon>
        <taxon>Alteromonadaceae</taxon>
        <taxon>Fluctibacter</taxon>
    </lineage>
</organism>
<proteinExistence type="predicted"/>